<protein>
    <submittedName>
        <fullName evidence="6">Uncharacterized protein</fullName>
    </submittedName>
</protein>
<dbReference type="PANTHER" id="PTHR35371:SF1">
    <property type="entry name" value="BLR7753 PROTEIN"/>
    <property type="match status" value="1"/>
</dbReference>
<evidence type="ECO:0000256" key="5">
    <source>
        <dbReference type="SAM" id="Phobius"/>
    </source>
</evidence>
<dbReference type="AlphaFoldDB" id="A0A9W8XKU4"/>
<dbReference type="PANTHER" id="PTHR35371">
    <property type="entry name" value="INNER MEMBRANE PROTEIN"/>
    <property type="match status" value="1"/>
</dbReference>
<proteinExistence type="predicted"/>
<dbReference type="Gene3D" id="1.20.120.550">
    <property type="entry name" value="Membrane associated eicosanoid/glutathione metabolism-like domain"/>
    <property type="match status" value="1"/>
</dbReference>
<organism evidence="6 7">
    <name type="scientific">Didymosphaeria variabile</name>
    <dbReference type="NCBI Taxonomy" id="1932322"/>
    <lineage>
        <taxon>Eukaryota</taxon>
        <taxon>Fungi</taxon>
        <taxon>Dikarya</taxon>
        <taxon>Ascomycota</taxon>
        <taxon>Pezizomycotina</taxon>
        <taxon>Dothideomycetes</taxon>
        <taxon>Pleosporomycetidae</taxon>
        <taxon>Pleosporales</taxon>
        <taxon>Massarineae</taxon>
        <taxon>Didymosphaeriaceae</taxon>
        <taxon>Didymosphaeria</taxon>
    </lineage>
</organism>
<reference evidence="6" key="1">
    <citation type="submission" date="2022-10" db="EMBL/GenBank/DDBJ databases">
        <title>Tapping the CABI collections for fungal endophytes: first genome assemblies for Collariella, Neodidymelliopsis, Ascochyta clinopodiicola, Didymella pomorum, Didymosphaeria variabile, Neocosmospora piperis and Neocucurbitaria cava.</title>
        <authorList>
            <person name="Hill R."/>
        </authorList>
    </citation>
    <scope>NUCLEOTIDE SEQUENCE</scope>
    <source>
        <strain evidence="6">IMI 356815</strain>
    </source>
</reference>
<dbReference type="OrthoDB" id="2122304at2759"/>
<dbReference type="SUPFAM" id="SSF161084">
    <property type="entry name" value="MAPEG domain-like"/>
    <property type="match status" value="1"/>
</dbReference>
<keyword evidence="2 5" id="KW-0812">Transmembrane</keyword>
<keyword evidence="7" id="KW-1185">Reference proteome</keyword>
<dbReference type="InterPro" id="IPR001129">
    <property type="entry name" value="Membr-assoc_MAPEG"/>
</dbReference>
<dbReference type="InterPro" id="IPR023352">
    <property type="entry name" value="MAPEG-like_dom_sf"/>
</dbReference>
<dbReference type="EMBL" id="JAPEUX010000005">
    <property type="protein sequence ID" value="KAJ4351755.1"/>
    <property type="molecule type" value="Genomic_DNA"/>
</dbReference>
<evidence type="ECO:0000256" key="4">
    <source>
        <dbReference type="ARBA" id="ARBA00023136"/>
    </source>
</evidence>
<dbReference type="Pfam" id="PF01124">
    <property type="entry name" value="MAPEG"/>
    <property type="match status" value="1"/>
</dbReference>
<keyword evidence="4 5" id="KW-0472">Membrane</keyword>
<evidence type="ECO:0000256" key="3">
    <source>
        <dbReference type="ARBA" id="ARBA00022989"/>
    </source>
</evidence>
<dbReference type="GeneID" id="80910628"/>
<accession>A0A9W8XKU4</accession>
<name>A0A9W8XKU4_9PLEO</name>
<dbReference type="Proteomes" id="UP001140513">
    <property type="component" value="Unassembled WGS sequence"/>
</dbReference>
<comment type="caution">
    <text evidence="6">The sequence shown here is derived from an EMBL/GenBank/DDBJ whole genome shotgun (WGS) entry which is preliminary data.</text>
</comment>
<sequence length="169" mass="17964">MASGFNSTGLNYPLLAIPAYYVFSVTPHIYAMNLLKSAGYKVNNTNPKASLSPANVQGKVPDAVFGKYQRAENAQNNNLEQLPLFAAAVLASILAERVAGPSVKIGGTSELDPTGLTMFVGAWFAIRAAYNVAYISIDEHSKSFARSGLWATGSGLAIYQIFKAAQILG</sequence>
<evidence type="ECO:0000256" key="2">
    <source>
        <dbReference type="ARBA" id="ARBA00022692"/>
    </source>
</evidence>
<keyword evidence="3 5" id="KW-1133">Transmembrane helix</keyword>
<comment type="subcellular location">
    <subcellularLocation>
        <location evidence="1">Membrane</location>
    </subcellularLocation>
</comment>
<gene>
    <name evidence="6" type="ORF">N0V89_007098</name>
</gene>
<dbReference type="GO" id="GO:0016020">
    <property type="term" value="C:membrane"/>
    <property type="evidence" value="ECO:0007669"/>
    <property type="project" value="UniProtKB-SubCell"/>
</dbReference>
<evidence type="ECO:0000256" key="1">
    <source>
        <dbReference type="ARBA" id="ARBA00004370"/>
    </source>
</evidence>
<feature type="transmembrane region" description="Helical" evidence="5">
    <location>
        <begin position="12"/>
        <end position="31"/>
    </location>
</feature>
<evidence type="ECO:0000313" key="6">
    <source>
        <dbReference type="EMBL" id="KAJ4351755.1"/>
    </source>
</evidence>
<dbReference type="RefSeq" id="XP_056070111.1">
    <property type="nucleotide sequence ID" value="XM_056215864.1"/>
</dbReference>
<evidence type="ECO:0000313" key="7">
    <source>
        <dbReference type="Proteomes" id="UP001140513"/>
    </source>
</evidence>